<feature type="chain" id="PRO_5030515834" description="Solute carrier family 40 protein" evidence="1">
    <location>
        <begin position="35"/>
        <end position="466"/>
    </location>
</feature>
<name>A0A7S4EF45_9STRA</name>
<reference evidence="2" key="1">
    <citation type="submission" date="2021-01" db="EMBL/GenBank/DDBJ databases">
        <authorList>
            <person name="Corre E."/>
            <person name="Pelletier E."/>
            <person name="Niang G."/>
            <person name="Scheremetjew M."/>
            <person name="Finn R."/>
            <person name="Kale V."/>
            <person name="Holt S."/>
            <person name="Cochrane G."/>
            <person name="Meng A."/>
            <person name="Brown T."/>
            <person name="Cohen L."/>
        </authorList>
    </citation>
    <scope>NUCLEOTIDE SEQUENCE</scope>
    <source>
        <strain evidence="2">10249 10 AB</strain>
    </source>
</reference>
<accession>A0A7S4EF45</accession>
<evidence type="ECO:0008006" key="3">
    <source>
        <dbReference type="Google" id="ProtNLM"/>
    </source>
</evidence>
<proteinExistence type="predicted"/>
<keyword evidence="1" id="KW-0732">Signal</keyword>
<protein>
    <recommendedName>
        <fullName evidence="3">Solute carrier family 40 protein</fullName>
    </recommendedName>
</protein>
<organism evidence="2">
    <name type="scientific">Pseudo-nitzschia australis</name>
    <dbReference type="NCBI Taxonomy" id="44445"/>
    <lineage>
        <taxon>Eukaryota</taxon>
        <taxon>Sar</taxon>
        <taxon>Stramenopiles</taxon>
        <taxon>Ochrophyta</taxon>
        <taxon>Bacillariophyta</taxon>
        <taxon>Bacillariophyceae</taxon>
        <taxon>Bacillariophycidae</taxon>
        <taxon>Bacillariales</taxon>
        <taxon>Bacillariaceae</taxon>
        <taxon>Pseudo-nitzschia</taxon>
    </lineage>
</organism>
<evidence type="ECO:0000256" key="1">
    <source>
        <dbReference type="SAM" id="SignalP"/>
    </source>
</evidence>
<dbReference type="EMBL" id="HBIX01001725">
    <property type="protein sequence ID" value="CAE0708557.1"/>
    <property type="molecule type" value="Transcribed_RNA"/>
</dbReference>
<gene>
    <name evidence="2" type="ORF">PAUS00366_LOCUS1277</name>
</gene>
<sequence length="466" mass="48781">MPMTMSMSSARGSSNYRRLLLSVLLLATSSSVDAFQQRQRGLSPGRRVLGRGLVPASTQLIPGARHEANIGFHNAARQQRCITTTTFKSKSKTALGGAATITAAATAAFQSSAVQKILELASIAGIGYTLRSRLDPKGITALLLNALVPSIILSSLSGLAVSAESLGCVVASGVALAVAQLIGSELSARFVIPKNKGGDEFENDILRRTASVQLSSMAPGLSVLSFTKEFASMTLAGLSTLADVPSKVYTLVLLPYYLRFRGIADEGETEPSSSSSPSSSIFQKAKKAVSDPFNLAISSGLILAALGRPVHTLGFVGNAIESLAKSQTAVLFLLIGLKLKFSGDRPKLCLRLLLARHGFMSLFASVYLAACLPLQKGYSDATRLAAVLSSHAASSIIAYGQMNKAVDEKVQGYDADLAFDIVALSYQMTMVLNTIACLAGPSYINNLPVAGITMLGLSAAIGKIGK</sequence>
<evidence type="ECO:0000313" key="2">
    <source>
        <dbReference type="EMBL" id="CAE0708557.1"/>
    </source>
</evidence>
<dbReference type="AlphaFoldDB" id="A0A7S4EF45"/>
<feature type="signal peptide" evidence="1">
    <location>
        <begin position="1"/>
        <end position="34"/>
    </location>
</feature>